<gene>
    <name evidence="2" type="ORF">TBRA_LOCUS2813</name>
</gene>
<keyword evidence="3" id="KW-1185">Reference proteome</keyword>
<accession>A0A6H5I0T7</accession>
<evidence type="ECO:0000313" key="3">
    <source>
        <dbReference type="Proteomes" id="UP000479190"/>
    </source>
</evidence>
<sequence>METTNAQLRRRRRCCSARRRSFIWDAAVMQVDMFRPSACAAASTNRSLRRTTRPLGRRRRREIRHMTRNSNNDNSGNSSVGSRSDDEAMGRRQSWANEESSEAGGSVG</sequence>
<feature type="compositionally biased region" description="Basic residues" evidence="1">
    <location>
        <begin position="47"/>
        <end position="67"/>
    </location>
</feature>
<name>A0A6H5I0T7_9HYME</name>
<reference evidence="2 3" key="1">
    <citation type="submission" date="2020-02" db="EMBL/GenBank/DDBJ databases">
        <authorList>
            <person name="Ferguson B K."/>
        </authorList>
    </citation>
    <scope>NUCLEOTIDE SEQUENCE [LARGE SCALE GENOMIC DNA]</scope>
</reference>
<protein>
    <submittedName>
        <fullName evidence="2">Uncharacterized protein</fullName>
    </submittedName>
</protein>
<dbReference type="Proteomes" id="UP000479190">
    <property type="component" value="Unassembled WGS sequence"/>
</dbReference>
<proteinExistence type="predicted"/>
<organism evidence="2 3">
    <name type="scientific">Trichogramma brassicae</name>
    <dbReference type="NCBI Taxonomy" id="86971"/>
    <lineage>
        <taxon>Eukaryota</taxon>
        <taxon>Metazoa</taxon>
        <taxon>Ecdysozoa</taxon>
        <taxon>Arthropoda</taxon>
        <taxon>Hexapoda</taxon>
        <taxon>Insecta</taxon>
        <taxon>Pterygota</taxon>
        <taxon>Neoptera</taxon>
        <taxon>Endopterygota</taxon>
        <taxon>Hymenoptera</taxon>
        <taxon>Apocrita</taxon>
        <taxon>Proctotrupomorpha</taxon>
        <taxon>Chalcidoidea</taxon>
        <taxon>Trichogrammatidae</taxon>
        <taxon>Trichogramma</taxon>
    </lineage>
</organism>
<dbReference type="AlphaFoldDB" id="A0A6H5I0T7"/>
<evidence type="ECO:0000256" key="1">
    <source>
        <dbReference type="SAM" id="MobiDB-lite"/>
    </source>
</evidence>
<dbReference type="EMBL" id="CADCXV010000548">
    <property type="protein sequence ID" value="CAB0030826.1"/>
    <property type="molecule type" value="Genomic_DNA"/>
</dbReference>
<evidence type="ECO:0000313" key="2">
    <source>
        <dbReference type="EMBL" id="CAB0030826.1"/>
    </source>
</evidence>
<feature type="compositionally biased region" description="Low complexity" evidence="1">
    <location>
        <begin position="68"/>
        <end position="82"/>
    </location>
</feature>
<feature type="region of interest" description="Disordered" evidence="1">
    <location>
        <begin position="39"/>
        <end position="108"/>
    </location>
</feature>